<dbReference type="Proteomes" id="UP000279236">
    <property type="component" value="Unassembled WGS sequence"/>
</dbReference>
<evidence type="ECO:0000256" key="2">
    <source>
        <dbReference type="ARBA" id="ARBA00022692"/>
    </source>
</evidence>
<feature type="compositionally biased region" description="Basic and acidic residues" evidence="5">
    <location>
        <begin position="502"/>
        <end position="513"/>
    </location>
</feature>
<dbReference type="InterPro" id="IPR037185">
    <property type="entry name" value="EmrE-like"/>
</dbReference>
<feature type="transmembrane region" description="Helical" evidence="6">
    <location>
        <begin position="272"/>
        <end position="292"/>
    </location>
</feature>
<proteinExistence type="predicted"/>
<evidence type="ECO:0000256" key="4">
    <source>
        <dbReference type="ARBA" id="ARBA00023136"/>
    </source>
</evidence>
<dbReference type="AlphaFoldDB" id="A0A427Y5T5"/>
<feature type="transmembrane region" description="Helical" evidence="6">
    <location>
        <begin position="98"/>
        <end position="128"/>
    </location>
</feature>
<feature type="transmembrane region" description="Helical" evidence="6">
    <location>
        <begin position="175"/>
        <end position="193"/>
    </location>
</feature>
<feature type="region of interest" description="Disordered" evidence="5">
    <location>
        <begin position="384"/>
        <end position="412"/>
    </location>
</feature>
<feature type="region of interest" description="Disordered" evidence="5">
    <location>
        <begin position="533"/>
        <end position="653"/>
    </location>
</feature>
<evidence type="ECO:0000256" key="1">
    <source>
        <dbReference type="ARBA" id="ARBA00004141"/>
    </source>
</evidence>
<protein>
    <recommendedName>
        <fullName evidence="9">DUF803-domain-containing protein</fullName>
    </recommendedName>
</protein>
<feature type="transmembrane region" description="Helical" evidence="6">
    <location>
        <begin position="205"/>
        <end position="228"/>
    </location>
</feature>
<keyword evidence="8" id="KW-1185">Reference proteome</keyword>
<comment type="caution">
    <text evidence="7">The sequence shown here is derived from an EMBL/GenBank/DDBJ whole genome shotgun (WGS) entry which is preliminary data.</text>
</comment>
<evidence type="ECO:0000256" key="6">
    <source>
        <dbReference type="SAM" id="Phobius"/>
    </source>
</evidence>
<feature type="transmembrane region" description="Helical" evidence="6">
    <location>
        <begin position="299"/>
        <end position="319"/>
    </location>
</feature>
<dbReference type="RefSeq" id="XP_028479238.1">
    <property type="nucleotide sequence ID" value="XM_028620266.1"/>
</dbReference>
<gene>
    <name evidence="7" type="ORF">EHS24_004709</name>
</gene>
<name>A0A427Y5T5_9TREE</name>
<feature type="transmembrane region" description="Helical" evidence="6">
    <location>
        <begin position="134"/>
        <end position="154"/>
    </location>
</feature>
<keyword evidence="3 6" id="KW-1133">Transmembrane helix</keyword>
<dbReference type="SUPFAM" id="SSF103481">
    <property type="entry name" value="Multidrug resistance efflux transporter EmrE"/>
    <property type="match status" value="1"/>
</dbReference>
<feature type="compositionally biased region" description="Basic and acidic residues" evidence="5">
    <location>
        <begin position="579"/>
        <end position="600"/>
    </location>
</feature>
<sequence length="653" mass="70583">MSSSATASATSSATSAAASTSEAASLVDTTNPTFKIIGVCLAVGSGLFIGTSFVIKKKGLLNSTAKHGNVVGEGHAYLKSPMWWTGMTLMIIGEILNFVAYAFTVAILVTPMGSISVVIAAILSHFILKETLTFFGWIGCTLCIMGSVILALNAPDTGSARTIKEFEKLFVSPGFLVWASLCIIASLVLVFYVAPRWGKTNMMPYISVCSLIGGISVSCTQGLGASIVTSIQGESQIKDWFFWFLTVFVVVTLLIEINYLNKALELFNTSMVVPVYFCYFTSTTMITSFILYRGLKASAATLITMVLGFLVTCLGITLLQMSKVDPTKLNGLDRRSTILLQASRHTTEADEKGDVAAMEEPGMDALRGGFGAVGSIIRARSMSRRLSRNSSAASRGPYPFASSHQTAQPNLNTHGLAHLPRYQLSDNPVPEDDIEHISLSEQATAGGSSIGGMTPRSKSTLKFDDADMVHHYGYTKGGHTDALHTVRQHDELRQLPPLPRTESPEKEYADPFDHLPPQQRAERKTSFTQLFGSFTHGDLTSPVSPIRGSPSTEHGQSLAHGFRSSSGDDKQVRGGAHRGVKDYPHLSKHEQATEREERTALVRPESPSEDGHGQLPHQLYEGFPEVDLSSPMRSNSPDQISGLPSSRKPVGPR</sequence>
<keyword evidence="4 6" id="KW-0472">Membrane</keyword>
<dbReference type="PANTHER" id="PTHR12570:SF92">
    <property type="entry name" value="SPICHTHYIN, ISOFORM B"/>
    <property type="match status" value="1"/>
</dbReference>
<keyword evidence="2 6" id="KW-0812">Transmembrane</keyword>
<dbReference type="PANTHER" id="PTHR12570">
    <property type="match status" value="1"/>
</dbReference>
<feature type="transmembrane region" description="Helical" evidence="6">
    <location>
        <begin position="33"/>
        <end position="55"/>
    </location>
</feature>
<accession>A0A427Y5T5</accession>
<dbReference type="Pfam" id="PF05653">
    <property type="entry name" value="Mg_trans_NIPA"/>
    <property type="match status" value="1"/>
</dbReference>
<feature type="compositionally biased region" description="Polar residues" evidence="5">
    <location>
        <begin position="402"/>
        <end position="412"/>
    </location>
</feature>
<dbReference type="InterPro" id="IPR008521">
    <property type="entry name" value="Mg_trans_NIPA"/>
</dbReference>
<dbReference type="GO" id="GO:0016020">
    <property type="term" value="C:membrane"/>
    <property type="evidence" value="ECO:0007669"/>
    <property type="project" value="UniProtKB-SubCell"/>
</dbReference>
<evidence type="ECO:0000313" key="7">
    <source>
        <dbReference type="EMBL" id="RSH86453.1"/>
    </source>
</evidence>
<dbReference type="OrthoDB" id="6428174at2759"/>
<dbReference type="GO" id="GO:0015095">
    <property type="term" value="F:magnesium ion transmembrane transporter activity"/>
    <property type="evidence" value="ECO:0007669"/>
    <property type="project" value="InterPro"/>
</dbReference>
<comment type="subcellular location">
    <subcellularLocation>
        <location evidence="1">Membrane</location>
        <topology evidence="1">Multi-pass membrane protein</topology>
    </subcellularLocation>
</comment>
<feature type="compositionally biased region" description="Polar residues" evidence="5">
    <location>
        <begin position="631"/>
        <end position="644"/>
    </location>
</feature>
<feature type="transmembrane region" description="Helical" evidence="6">
    <location>
        <begin position="240"/>
        <end position="260"/>
    </location>
</feature>
<evidence type="ECO:0008006" key="9">
    <source>
        <dbReference type="Google" id="ProtNLM"/>
    </source>
</evidence>
<feature type="region of interest" description="Disordered" evidence="5">
    <location>
        <begin position="487"/>
        <end position="517"/>
    </location>
</feature>
<evidence type="ECO:0000256" key="3">
    <source>
        <dbReference type="ARBA" id="ARBA00022989"/>
    </source>
</evidence>
<dbReference type="GeneID" id="39589252"/>
<dbReference type="EMBL" id="RSCE01000002">
    <property type="protein sequence ID" value="RSH86453.1"/>
    <property type="molecule type" value="Genomic_DNA"/>
</dbReference>
<reference evidence="7 8" key="1">
    <citation type="submission" date="2018-11" db="EMBL/GenBank/DDBJ databases">
        <title>Genome sequence of Apiotrichum porosum DSM 27194.</title>
        <authorList>
            <person name="Aliyu H."/>
            <person name="Gorte O."/>
            <person name="Ochsenreither K."/>
        </authorList>
    </citation>
    <scope>NUCLEOTIDE SEQUENCE [LARGE SCALE GENOMIC DNA]</scope>
    <source>
        <strain evidence="7 8">DSM 27194</strain>
    </source>
</reference>
<evidence type="ECO:0000256" key="5">
    <source>
        <dbReference type="SAM" id="MobiDB-lite"/>
    </source>
</evidence>
<organism evidence="7 8">
    <name type="scientific">Apiotrichum porosum</name>
    <dbReference type="NCBI Taxonomy" id="105984"/>
    <lineage>
        <taxon>Eukaryota</taxon>
        <taxon>Fungi</taxon>
        <taxon>Dikarya</taxon>
        <taxon>Basidiomycota</taxon>
        <taxon>Agaricomycotina</taxon>
        <taxon>Tremellomycetes</taxon>
        <taxon>Trichosporonales</taxon>
        <taxon>Trichosporonaceae</taxon>
        <taxon>Apiotrichum</taxon>
    </lineage>
</organism>
<evidence type="ECO:0000313" key="8">
    <source>
        <dbReference type="Proteomes" id="UP000279236"/>
    </source>
</evidence>